<keyword evidence="2" id="KW-1133">Transmembrane helix</keyword>
<feature type="region of interest" description="Disordered" evidence="1">
    <location>
        <begin position="225"/>
        <end position="318"/>
    </location>
</feature>
<dbReference type="AlphaFoldDB" id="A0A7J7KHI4"/>
<dbReference type="Gene3D" id="1.20.140.150">
    <property type="match status" value="1"/>
</dbReference>
<reference evidence="3" key="1">
    <citation type="submission" date="2020-06" db="EMBL/GenBank/DDBJ databases">
        <title>Draft genome of Bugula neritina, a colonial animal packing powerful symbionts and potential medicines.</title>
        <authorList>
            <person name="Rayko M."/>
        </authorList>
    </citation>
    <scope>NUCLEOTIDE SEQUENCE [LARGE SCALE GENOMIC DNA]</scope>
    <source>
        <strain evidence="3">Kwan_BN1</strain>
    </source>
</reference>
<keyword evidence="2" id="KW-0472">Membrane</keyword>
<evidence type="ECO:0000313" key="4">
    <source>
        <dbReference type="Proteomes" id="UP000593567"/>
    </source>
</evidence>
<feature type="transmembrane region" description="Helical" evidence="2">
    <location>
        <begin position="141"/>
        <end position="166"/>
    </location>
</feature>
<feature type="compositionally biased region" description="Polar residues" evidence="1">
    <location>
        <begin position="334"/>
        <end position="343"/>
    </location>
</feature>
<organism evidence="3 4">
    <name type="scientific">Bugula neritina</name>
    <name type="common">Brown bryozoan</name>
    <name type="synonym">Sertularia neritina</name>
    <dbReference type="NCBI Taxonomy" id="10212"/>
    <lineage>
        <taxon>Eukaryota</taxon>
        <taxon>Metazoa</taxon>
        <taxon>Spiralia</taxon>
        <taxon>Lophotrochozoa</taxon>
        <taxon>Bryozoa</taxon>
        <taxon>Gymnolaemata</taxon>
        <taxon>Cheilostomatida</taxon>
        <taxon>Flustrina</taxon>
        <taxon>Buguloidea</taxon>
        <taxon>Bugulidae</taxon>
        <taxon>Bugula</taxon>
    </lineage>
</organism>
<protein>
    <submittedName>
        <fullName evidence="3">Uncharacterized protein</fullName>
    </submittedName>
</protein>
<feature type="compositionally biased region" description="Polar residues" evidence="1">
    <location>
        <begin position="361"/>
        <end position="370"/>
    </location>
</feature>
<accession>A0A7J7KHI4</accession>
<gene>
    <name evidence="3" type="ORF">EB796_004323</name>
</gene>
<name>A0A7J7KHI4_BUGNE</name>
<feature type="compositionally biased region" description="Basic and acidic residues" evidence="1">
    <location>
        <begin position="298"/>
        <end position="312"/>
    </location>
</feature>
<evidence type="ECO:0000256" key="1">
    <source>
        <dbReference type="SAM" id="MobiDB-lite"/>
    </source>
</evidence>
<feature type="compositionally biased region" description="Basic and acidic residues" evidence="1">
    <location>
        <begin position="244"/>
        <end position="257"/>
    </location>
</feature>
<comment type="caution">
    <text evidence="3">The sequence shown here is derived from an EMBL/GenBank/DDBJ whole genome shotgun (WGS) entry which is preliminary data.</text>
</comment>
<feature type="compositionally biased region" description="Basic residues" evidence="1">
    <location>
        <begin position="400"/>
        <end position="410"/>
    </location>
</feature>
<proteinExistence type="predicted"/>
<dbReference type="EMBL" id="VXIV02000583">
    <property type="protein sequence ID" value="KAF6037361.1"/>
    <property type="molecule type" value="Genomic_DNA"/>
</dbReference>
<evidence type="ECO:0000256" key="2">
    <source>
        <dbReference type="SAM" id="Phobius"/>
    </source>
</evidence>
<dbReference type="Proteomes" id="UP000593567">
    <property type="component" value="Unassembled WGS sequence"/>
</dbReference>
<evidence type="ECO:0000313" key="3">
    <source>
        <dbReference type="EMBL" id="KAF6037361.1"/>
    </source>
</evidence>
<keyword evidence="4" id="KW-1185">Reference proteome</keyword>
<feature type="region of interest" description="Disordered" evidence="1">
    <location>
        <begin position="334"/>
        <end position="410"/>
    </location>
</feature>
<feature type="transmembrane region" description="Helical" evidence="2">
    <location>
        <begin position="39"/>
        <end position="64"/>
    </location>
</feature>
<sequence>MVKKEVYDGCYDSTKTSEWFADIPSEYVRPSWYTMIQDMYLASLILIFLTLIIVIGFLISYCTLKQQIKKRQRPSSTLILSKAVLALWFILAAVAGVMLIVGPTIFHQNYKDSGTVADDTVEFKYGLFETDSLQFKYGPGFAITIVGGASLLISTLLEFIVFLTIVRKMHRFSSGDAKMVFTDEFANIDADGTEMERLSNEELDNIDDENSTQVTVKKAYPVAAPRKQLPSEHPQDQSYQNIPKSKEAAADTERVDEGGQSYQNIPRPRPKSAAAPQPAKRLSLHGPPKGNSGTDSSHGYKPDYYSESKERSVAPGSRSIAGESMASTAYPPSTAYAPSNASPSLAGRSYSRLQHSDTESVRSGNRNVTVARSAAGGDNSSMASSNVPPPTVIQPGRTSANKHSRYAAMY</sequence>
<feature type="transmembrane region" description="Helical" evidence="2">
    <location>
        <begin position="85"/>
        <end position="106"/>
    </location>
</feature>
<keyword evidence="2" id="KW-0812">Transmembrane</keyword>